<protein>
    <submittedName>
        <fullName evidence="1">Str. FM013</fullName>
    </submittedName>
</protein>
<keyword evidence="2" id="KW-1185">Reference proteome</keyword>
<gene>
    <name evidence="1" type="ORF">PCAMFM013_S004g000075</name>
</gene>
<name>A0A0G4P1E1_PENC3</name>
<accession>A0A0G4P1E1</accession>
<reference evidence="1 2" key="1">
    <citation type="journal article" date="2014" name="Nat. Commun.">
        <title>Multiple recent horizontal transfers of a large genomic region in cheese making fungi.</title>
        <authorList>
            <person name="Cheeseman K."/>
            <person name="Ropars J."/>
            <person name="Renault P."/>
            <person name="Dupont J."/>
            <person name="Gouzy J."/>
            <person name="Branca A."/>
            <person name="Abraham A.L."/>
            <person name="Ceppi M."/>
            <person name="Conseiller E."/>
            <person name="Debuchy R."/>
            <person name="Malagnac F."/>
            <person name="Goarin A."/>
            <person name="Silar P."/>
            <person name="Lacoste S."/>
            <person name="Sallet E."/>
            <person name="Bensimon A."/>
            <person name="Giraud T."/>
            <person name="Brygoo Y."/>
        </authorList>
    </citation>
    <scope>NUCLEOTIDE SEQUENCE [LARGE SCALE GENOMIC DNA]</scope>
    <source>
        <strain evidence="2">FM 013</strain>
    </source>
</reference>
<sequence length="113" mass="12497">MGGLVLPPRISHSLATDHLARQGSMSIQCWSLQNTHSFRSLPDHGVRIHERRHKLQLGTNVSGLPEELLLQGPGDKACLYHLCHSPPFVAFISVLTLLIHWIGASRCTEYAAP</sequence>
<dbReference type="EMBL" id="HG793137">
    <property type="protein sequence ID" value="CRL20135.1"/>
    <property type="molecule type" value="Genomic_DNA"/>
</dbReference>
<evidence type="ECO:0000313" key="2">
    <source>
        <dbReference type="Proteomes" id="UP000053732"/>
    </source>
</evidence>
<evidence type="ECO:0000313" key="1">
    <source>
        <dbReference type="EMBL" id="CRL20135.1"/>
    </source>
</evidence>
<dbReference type="AlphaFoldDB" id="A0A0G4P1E1"/>
<proteinExistence type="predicted"/>
<dbReference type="Proteomes" id="UP000053732">
    <property type="component" value="Unassembled WGS sequence"/>
</dbReference>
<organism evidence="1 2">
    <name type="scientific">Penicillium camemberti (strain FM 013)</name>
    <dbReference type="NCBI Taxonomy" id="1429867"/>
    <lineage>
        <taxon>Eukaryota</taxon>
        <taxon>Fungi</taxon>
        <taxon>Dikarya</taxon>
        <taxon>Ascomycota</taxon>
        <taxon>Pezizomycotina</taxon>
        <taxon>Eurotiomycetes</taxon>
        <taxon>Eurotiomycetidae</taxon>
        <taxon>Eurotiales</taxon>
        <taxon>Aspergillaceae</taxon>
        <taxon>Penicillium</taxon>
    </lineage>
</organism>